<evidence type="ECO:0000313" key="2">
    <source>
        <dbReference type="EMBL" id="KAG4413761.1"/>
    </source>
</evidence>
<keyword evidence="3" id="KW-1185">Reference proteome</keyword>
<protein>
    <submittedName>
        <fullName evidence="2">Uncharacterized protein</fullName>
    </submittedName>
</protein>
<organism evidence="2 3">
    <name type="scientific">Cadophora malorum</name>
    <dbReference type="NCBI Taxonomy" id="108018"/>
    <lineage>
        <taxon>Eukaryota</taxon>
        <taxon>Fungi</taxon>
        <taxon>Dikarya</taxon>
        <taxon>Ascomycota</taxon>
        <taxon>Pezizomycotina</taxon>
        <taxon>Leotiomycetes</taxon>
        <taxon>Helotiales</taxon>
        <taxon>Ploettnerulaceae</taxon>
        <taxon>Cadophora</taxon>
    </lineage>
</organism>
<dbReference type="OrthoDB" id="4502478at2759"/>
<proteinExistence type="predicted"/>
<accession>A0A8H7T6B1</accession>
<feature type="region of interest" description="Disordered" evidence="1">
    <location>
        <begin position="116"/>
        <end position="136"/>
    </location>
</feature>
<sequence length="196" mass="23016">MAGLAPIAMSQTKEDLLKHLNLPPETYALMAKETDVIYNWLISDKAHLKENSKRKAPYDWSDIQERAKDDAMAMIAQRGDQYTAYYWDLGVSRGNNPNWVAKWFLYHKFRYRDGRNRTQKAGDKRHHKYSSSSKYKHLSRDQHVEYISDYQEGSSSQEYPSPGTSYQHVEYKYDPMDSHEENANQSGTYYDPVRDL</sequence>
<name>A0A8H7T6B1_9HELO</name>
<comment type="caution">
    <text evidence="2">The sequence shown here is derived from an EMBL/GenBank/DDBJ whole genome shotgun (WGS) entry which is preliminary data.</text>
</comment>
<reference evidence="2" key="1">
    <citation type="submission" date="2021-02" db="EMBL/GenBank/DDBJ databases">
        <title>Genome sequence Cadophora malorum strain M34.</title>
        <authorList>
            <person name="Stefanovic E."/>
            <person name="Vu D."/>
            <person name="Scully C."/>
            <person name="Dijksterhuis J."/>
            <person name="Roader J."/>
            <person name="Houbraken J."/>
        </authorList>
    </citation>
    <scope>NUCLEOTIDE SEQUENCE</scope>
    <source>
        <strain evidence="2">M34</strain>
    </source>
</reference>
<dbReference type="AlphaFoldDB" id="A0A8H7T6B1"/>
<evidence type="ECO:0000313" key="3">
    <source>
        <dbReference type="Proteomes" id="UP000664132"/>
    </source>
</evidence>
<dbReference type="EMBL" id="JAFJYH010000297">
    <property type="protein sequence ID" value="KAG4413761.1"/>
    <property type="molecule type" value="Genomic_DNA"/>
</dbReference>
<feature type="compositionally biased region" description="Polar residues" evidence="1">
    <location>
        <begin position="151"/>
        <end position="167"/>
    </location>
</feature>
<evidence type="ECO:0000256" key="1">
    <source>
        <dbReference type="SAM" id="MobiDB-lite"/>
    </source>
</evidence>
<gene>
    <name evidence="2" type="ORF">IFR04_013111</name>
</gene>
<feature type="compositionally biased region" description="Basic residues" evidence="1">
    <location>
        <begin position="123"/>
        <end position="136"/>
    </location>
</feature>
<feature type="compositionally biased region" description="Basic and acidic residues" evidence="1">
    <location>
        <begin position="169"/>
        <end position="182"/>
    </location>
</feature>
<dbReference type="Proteomes" id="UP000664132">
    <property type="component" value="Unassembled WGS sequence"/>
</dbReference>
<feature type="region of interest" description="Disordered" evidence="1">
    <location>
        <begin position="150"/>
        <end position="196"/>
    </location>
</feature>